<dbReference type="PANTHER" id="PTHR42721:SF3">
    <property type="entry name" value="BETA-D-XYLOSIDASE 5-RELATED"/>
    <property type="match status" value="1"/>
</dbReference>
<dbReference type="RefSeq" id="WP_343891817.1">
    <property type="nucleotide sequence ID" value="NZ_BAAAEH010000047.1"/>
</dbReference>
<organism evidence="6 7">
    <name type="scientific">Sphingomonas oligophenolica</name>
    <dbReference type="NCBI Taxonomy" id="301154"/>
    <lineage>
        <taxon>Bacteria</taxon>
        <taxon>Pseudomonadati</taxon>
        <taxon>Pseudomonadota</taxon>
        <taxon>Alphaproteobacteria</taxon>
        <taxon>Sphingomonadales</taxon>
        <taxon>Sphingomonadaceae</taxon>
        <taxon>Sphingomonas</taxon>
    </lineage>
</organism>
<evidence type="ECO:0000259" key="5">
    <source>
        <dbReference type="PROSITE" id="PS51820"/>
    </source>
</evidence>
<dbReference type="Pfam" id="PF00933">
    <property type="entry name" value="Glyco_hydro_3"/>
    <property type="match status" value="1"/>
</dbReference>
<proteinExistence type="inferred from homology"/>
<dbReference type="SMART" id="SM00758">
    <property type="entry name" value="PA14"/>
    <property type="match status" value="1"/>
</dbReference>
<dbReference type="Pfam" id="PF14310">
    <property type="entry name" value="Fn3-like"/>
    <property type="match status" value="1"/>
</dbReference>
<dbReference type="InterPro" id="IPR026891">
    <property type="entry name" value="Fn3-like"/>
</dbReference>
<comment type="caution">
    <text evidence="6">The sequence shown here is derived from an EMBL/GenBank/DDBJ whole genome shotgun (WGS) entry which is preliminary data.</text>
</comment>
<feature type="chain" id="PRO_5047142823" evidence="4">
    <location>
        <begin position="31"/>
        <end position="899"/>
    </location>
</feature>
<dbReference type="InterPro" id="IPR001764">
    <property type="entry name" value="Glyco_hydro_3_N"/>
</dbReference>
<dbReference type="Gene3D" id="2.60.40.10">
    <property type="entry name" value="Immunoglobulins"/>
    <property type="match status" value="1"/>
</dbReference>
<dbReference type="Gene3D" id="3.20.20.300">
    <property type="entry name" value="Glycoside hydrolase, family 3, N-terminal domain"/>
    <property type="match status" value="1"/>
</dbReference>
<evidence type="ECO:0000256" key="1">
    <source>
        <dbReference type="ARBA" id="ARBA00005336"/>
    </source>
</evidence>
<keyword evidence="2 4" id="KW-0732">Signal</keyword>
<dbReference type="InterPro" id="IPR002772">
    <property type="entry name" value="Glyco_hydro_3_C"/>
</dbReference>
<dbReference type="PANTHER" id="PTHR42721">
    <property type="entry name" value="SUGAR HYDROLASE-RELATED"/>
    <property type="match status" value="1"/>
</dbReference>
<evidence type="ECO:0000256" key="4">
    <source>
        <dbReference type="SAM" id="SignalP"/>
    </source>
</evidence>
<dbReference type="InterPro" id="IPR037524">
    <property type="entry name" value="PA14/GLEYA"/>
</dbReference>
<evidence type="ECO:0000256" key="3">
    <source>
        <dbReference type="ARBA" id="ARBA00022801"/>
    </source>
</evidence>
<dbReference type="InterPro" id="IPR011658">
    <property type="entry name" value="PA14_dom"/>
</dbReference>
<dbReference type="Gene3D" id="3.40.50.1700">
    <property type="entry name" value="Glycoside hydrolase family 3 C-terminal domain"/>
    <property type="match status" value="2"/>
</dbReference>
<gene>
    <name evidence="6" type="ORF">ABC974_05965</name>
</gene>
<dbReference type="InterPro" id="IPR036962">
    <property type="entry name" value="Glyco_hydro_3_N_sf"/>
</dbReference>
<sequence length="899" mass="96023">MTGSRPHFSGLRKLLLAGFALAPLPAAGQAAPQPAQSPVRVQADRTAAALVARMTLDEKLDQLVNTAPAIARLDIPAYNWWTESLHGALGTWPTTNFPEPIGLAASFDAPLVHDVAGVVSTEVRGLHALSRETGRLGRIGTGLDTWSPNINIFRDPRWGRGQETYGEDPYLTARLGVAFVQGMQGPNPDLPNVIATPKHFAVHSGPESTRHSANVYVSRHDLEDTYLPAFRAAIVEGGAGSVMCAYNRIDGQPACASDLLLKEHLRGAWGFAGYVVSDCDAVKDISDGHKYAPDAATAVAAAMRAGVDNECNGATLSDTAGLGDRYREALKRNLITEADIDRTLVRLFSARYRNGDLPGIRKPDAGLAPAAMIGTPAHGALALEAAEKSLVLLKNDGILPLRPNLRIAVIGPLGDATRVLRGNYSSALSAPPISVVEGLRRALPAARISYVPFGQSFTDGDRVPTSALRTPDGKPGLLARYFNPVETPPLRFAPGTFRDVVAGMRYADTPIVTRQEADVAARSLDLRQVSDHHRVVWTGFLVPPEDGDYRLGITGFNGAMKLDGKPFADLSKSGWGSLPTLKTIHLRKGRRYPIEITSESHGLSGIDLVWKRTGADPDGALRAAAAQADVLVAVVGLTSDLEAEESPVEIPGFKGGDKTTLDLPPDQQAMLEKAKATGKPIVVVAMNGSPINLSWPKDNAAAILEAWYPGQSGGLAIGNVLSGKTNPAGRLPLTFYRSIDDLPPFGDYAMTGRTYRYFTGTPVYPFGYGLSYTRFDYAPLKIERTGDEAARGIRVTTRIRNVGARAGDDVAQLYLNFPGDPGAPRIALRGFQRVTLKPGEARTLSFDLSPRDLSAVTNEGVRKVLAGDYRVSVGSGQPESNVPVQSATFSVQAAVTLPE</sequence>
<evidence type="ECO:0000313" key="7">
    <source>
        <dbReference type="Proteomes" id="UP001419910"/>
    </source>
</evidence>
<accession>A0ABU9Y024</accession>
<dbReference type="GO" id="GO:0016787">
    <property type="term" value="F:hydrolase activity"/>
    <property type="evidence" value="ECO:0007669"/>
    <property type="project" value="UniProtKB-KW"/>
</dbReference>
<dbReference type="PROSITE" id="PS51820">
    <property type="entry name" value="PA14"/>
    <property type="match status" value="1"/>
</dbReference>
<evidence type="ECO:0000256" key="2">
    <source>
        <dbReference type="ARBA" id="ARBA00022729"/>
    </source>
</evidence>
<dbReference type="InterPro" id="IPR013783">
    <property type="entry name" value="Ig-like_fold"/>
</dbReference>
<dbReference type="InterPro" id="IPR044993">
    <property type="entry name" value="BXL"/>
</dbReference>
<dbReference type="PRINTS" id="PR00133">
    <property type="entry name" value="GLHYDRLASE3"/>
</dbReference>
<evidence type="ECO:0000313" key="6">
    <source>
        <dbReference type="EMBL" id="MEN2789163.1"/>
    </source>
</evidence>
<protein>
    <submittedName>
        <fullName evidence="6">Glycoside hydrolase family 3 C-terminal domain-containing protein</fullName>
    </submittedName>
</protein>
<keyword evidence="3 6" id="KW-0378">Hydrolase</keyword>
<keyword evidence="7" id="KW-1185">Reference proteome</keyword>
<dbReference type="SUPFAM" id="SSF51445">
    <property type="entry name" value="(Trans)glycosidases"/>
    <property type="match status" value="1"/>
</dbReference>
<dbReference type="InterPro" id="IPR017853">
    <property type="entry name" value="GH"/>
</dbReference>
<reference evidence="6 7" key="1">
    <citation type="submission" date="2024-05" db="EMBL/GenBank/DDBJ databases">
        <authorList>
            <person name="Liu Q."/>
            <person name="Xin Y.-H."/>
        </authorList>
    </citation>
    <scope>NUCLEOTIDE SEQUENCE [LARGE SCALE GENOMIC DNA]</scope>
    <source>
        <strain evidence="6 7">CGMCC 1.10181</strain>
    </source>
</reference>
<dbReference type="EMBL" id="JBDIME010000003">
    <property type="protein sequence ID" value="MEN2789163.1"/>
    <property type="molecule type" value="Genomic_DNA"/>
</dbReference>
<dbReference type="InterPro" id="IPR036881">
    <property type="entry name" value="Glyco_hydro_3_C_sf"/>
</dbReference>
<feature type="signal peptide" evidence="4">
    <location>
        <begin position="1"/>
        <end position="30"/>
    </location>
</feature>
<name>A0ABU9Y024_9SPHN</name>
<dbReference type="SMART" id="SM01217">
    <property type="entry name" value="Fn3_like"/>
    <property type="match status" value="1"/>
</dbReference>
<comment type="similarity">
    <text evidence="1">Belongs to the glycosyl hydrolase 3 family.</text>
</comment>
<dbReference type="Pfam" id="PF07691">
    <property type="entry name" value="PA14"/>
    <property type="match status" value="1"/>
</dbReference>
<dbReference type="SUPFAM" id="SSF56988">
    <property type="entry name" value="Anthrax protective antigen"/>
    <property type="match status" value="1"/>
</dbReference>
<dbReference type="Pfam" id="PF01915">
    <property type="entry name" value="Glyco_hydro_3_C"/>
    <property type="match status" value="1"/>
</dbReference>
<dbReference type="SUPFAM" id="SSF52279">
    <property type="entry name" value="Beta-D-glucan exohydrolase, C-terminal domain"/>
    <property type="match status" value="1"/>
</dbReference>
<feature type="domain" description="PA14" evidence="5">
    <location>
        <begin position="472"/>
        <end position="625"/>
    </location>
</feature>
<dbReference type="Proteomes" id="UP001419910">
    <property type="component" value="Unassembled WGS sequence"/>
</dbReference>